<dbReference type="KEGG" id="lhb:D1010_00595"/>
<feature type="signal peptide" evidence="1">
    <location>
        <begin position="1"/>
        <end position="26"/>
    </location>
</feature>
<organism evidence="2 3">
    <name type="scientific">Schleiferilactobacillus harbinensis</name>
    <dbReference type="NCBI Taxonomy" id="304207"/>
    <lineage>
        <taxon>Bacteria</taxon>
        <taxon>Bacillati</taxon>
        <taxon>Bacillota</taxon>
        <taxon>Bacilli</taxon>
        <taxon>Lactobacillales</taxon>
        <taxon>Lactobacillaceae</taxon>
        <taxon>Schleiferilactobacillus</taxon>
    </lineage>
</organism>
<dbReference type="Proteomes" id="UP000326779">
    <property type="component" value="Chromosome"/>
</dbReference>
<evidence type="ECO:0000313" key="3">
    <source>
        <dbReference type="Proteomes" id="UP000326779"/>
    </source>
</evidence>
<feature type="chain" id="PRO_5025031151" evidence="1">
    <location>
        <begin position="27"/>
        <end position="196"/>
    </location>
</feature>
<accession>A0A5P8M0S4</accession>
<sequence length="196" mass="21241">MGKIKTGLLVIVAGLFVFLSAGSVTAATVSAPSNPEQISLTAYPTLTQGELVAVLAKQEKISRKTARRRLFPGKYSPVDKATFAVIQGELRPGNQDAGSFYFYCRTSEGELFHGLKEILYVTYQSGTDTFIGVIDYMLLPDGPVHMTINGNAAARTTTKATQPKPVGPGQAGRVQIKAKRATDFVTDVFIDRDYLF</sequence>
<name>A0A5P8M0S4_9LACO</name>
<reference evidence="2 3" key="1">
    <citation type="submission" date="2019-10" db="EMBL/GenBank/DDBJ databases">
        <title>The completed genome of Lactobacillus harbinensis M1.</title>
        <authorList>
            <person name="Zheng Y."/>
        </authorList>
    </citation>
    <scope>NUCLEOTIDE SEQUENCE [LARGE SCALE GENOMIC DNA]</scope>
    <source>
        <strain evidence="2 3">M1</strain>
    </source>
</reference>
<gene>
    <name evidence="2" type="ORF">D1010_00595</name>
</gene>
<evidence type="ECO:0000313" key="2">
    <source>
        <dbReference type="EMBL" id="QFR22059.1"/>
    </source>
</evidence>
<dbReference type="RefSeq" id="WP_152260035.1">
    <property type="nucleotide sequence ID" value="NZ_CAUFDJ010000009.1"/>
</dbReference>
<dbReference type="AlphaFoldDB" id="A0A5P8M0S4"/>
<protein>
    <submittedName>
        <fullName evidence="2">Uncharacterized protein</fullName>
    </submittedName>
</protein>
<keyword evidence="1" id="KW-0732">Signal</keyword>
<evidence type="ECO:0000256" key="1">
    <source>
        <dbReference type="SAM" id="SignalP"/>
    </source>
</evidence>
<proteinExistence type="predicted"/>
<dbReference type="EMBL" id="CP045143">
    <property type="protein sequence ID" value="QFR22059.1"/>
    <property type="molecule type" value="Genomic_DNA"/>
</dbReference>